<gene>
    <name evidence="2" type="ORF">DI628_08025</name>
</gene>
<dbReference type="AlphaFoldDB" id="A0A6N4R9R6"/>
<feature type="signal peptide" evidence="1">
    <location>
        <begin position="1"/>
        <end position="20"/>
    </location>
</feature>
<dbReference type="Proteomes" id="UP000320948">
    <property type="component" value="Unassembled WGS sequence"/>
</dbReference>
<keyword evidence="1" id="KW-0732">Signal</keyword>
<evidence type="ECO:0008006" key="4">
    <source>
        <dbReference type="Google" id="ProtNLM"/>
    </source>
</evidence>
<dbReference type="EMBL" id="VAFM01000002">
    <property type="protein sequence ID" value="TKW60827.1"/>
    <property type="molecule type" value="Genomic_DNA"/>
</dbReference>
<evidence type="ECO:0000313" key="3">
    <source>
        <dbReference type="Proteomes" id="UP000320948"/>
    </source>
</evidence>
<feature type="chain" id="PRO_5026875122" description="DUF3617 family protein" evidence="1">
    <location>
        <begin position="21"/>
        <end position="107"/>
    </location>
</feature>
<sequence>MKMMRVVLGVCFLLCMNVSAQERTAGVALDSQMTWTAMSSRVDAVNNRVTATNAQVSQMMKCNAKLKVYAPGTQGADAKGCVAVSAAPSSLNIQSHTQTLCVRGGYH</sequence>
<comment type="caution">
    <text evidence="2">The sequence shown here is derived from an EMBL/GenBank/DDBJ whole genome shotgun (WGS) entry which is preliminary data.</text>
</comment>
<protein>
    <recommendedName>
        <fullName evidence="4">DUF3617 family protein</fullName>
    </recommendedName>
</protein>
<evidence type="ECO:0000313" key="2">
    <source>
        <dbReference type="EMBL" id="TKW60827.1"/>
    </source>
</evidence>
<organism evidence="2 3">
    <name type="scientific">Blastochloris viridis</name>
    <name type="common">Rhodopseudomonas viridis</name>
    <dbReference type="NCBI Taxonomy" id="1079"/>
    <lineage>
        <taxon>Bacteria</taxon>
        <taxon>Pseudomonadati</taxon>
        <taxon>Pseudomonadota</taxon>
        <taxon>Alphaproteobacteria</taxon>
        <taxon>Hyphomicrobiales</taxon>
        <taxon>Blastochloridaceae</taxon>
        <taxon>Blastochloris</taxon>
    </lineage>
</organism>
<name>A0A6N4R9R6_BLAVI</name>
<reference evidence="2 3" key="1">
    <citation type="journal article" date="2017" name="Nat. Commun.">
        <title>In situ click chemistry generation of cyclooxygenase-2 inhibitors.</title>
        <authorList>
            <person name="Bhardwaj A."/>
            <person name="Kaur J."/>
            <person name="Wuest M."/>
            <person name="Wuest F."/>
        </authorList>
    </citation>
    <scope>NUCLEOTIDE SEQUENCE [LARGE SCALE GENOMIC DNA]</scope>
    <source>
        <strain evidence="2">S2_018_000_R2_106</strain>
    </source>
</reference>
<evidence type="ECO:0000256" key="1">
    <source>
        <dbReference type="SAM" id="SignalP"/>
    </source>
</evidence>
<accession>A0A6N4R9R6</accession>
<proteinExistence type="predicted"/>